<protein>
    <submittedName>
        <fullName evidence="2">L-asparaginase II</fullName>
    </submittedName>
</protein>
<evidence type="ECO:0000313" key="2">
    <source>
        <dbReference type="EMBL" id="NYI66132.1"/>
    </source>
</evidence>
<feature type="region of interest" description="Disordered" evidence="1">
    <location>
        <begin position="312"/>
        <end position="338"/>
    </location>
</feature>
<dbReference type="Pfam" id="PF06089">
    <property type="entry name" value="Asparaginase_II"/>
    <property type="match status" value="1"/>
</dbReference>
<keyword evidence="3" id="KW-1185">Reference proteome</keyword>
<dbReference type="Proteomes" id="UP000539111">
    <property type="component" value="Unassembled WGS sequence"/>
</dbReference>
<proteinExistence type="predicted"/>
<reference evidence="2 3" key="1">
    <citation type="submission" date="2020-07" db="EMBL/GenBank/DDBJ databases">
        <title>Sequencing the genomes of 1000 actinobacteria strains.</title>
        <authorList>
            <person name="Klenk H.-P."/>
        </authorList>
    </citation>
    <scope>NUCLEOTIDE SEQUENCE [LARGE SCALE GENOMIC DNA]</scope>
    <source>
        <strain evidence="2 3">DSM 26341</strain>
    </source>
</reference>
<dbReference type="RefSeq" id="WP_179425269.1">
    <property type="nucleotide sequence ID" value="NZ_JACBZP010000001.1"/>
</dbReference>
<gene>
    <name evidence="2" type="ORF">BJY26_000438</name>
</gene>
<sequence>MSAHQTFSARDAVELAVVERSGFVESRHIGSAVVIDPAGDVRTALGDVDTPIFTRSSLKPLQALAALRAGAPLTGVQLALATASHRAQQKHVDVVASMLAGAGLSEDDLQCPADLPGNAEARNAVIRAGGETRRIYYNCSGKHAAFLWACAVNGWDTGSYLDPANPIQRLVADVTAEYAGAPAAAVGVDGCGAPVLALPLTGLARAISAVAVADEASGMVAAVMHDPWAIAGDGEPNSVVIERLGILAKGGAEGVMVMAAPDGTTVALKCLDGSARATTLAGLTLLARTGAVDADAVRSVLNETEMPVLGRGQKVGAVRPGSGLTGTSGAPEGSSRDS</sequence>
<dbReference type="AlphaFoldDB" id="A0A7Z0D1E7"/>
<evidence type="ECO:0000313" key="3">
    <source>
        <dbReference type="Proteomes" id="UP000539111"/>
    </source>
</evidence>
<organism evidence="2 3">
    <name type="scientific">Spelaeicoccus albus</name>
    <dbReference type="NCBI Taxonomy" id="1280376"/>
    <lineage>
        <taxon>Bacteria</taxon>
        <taxon>Bacillati</taxon>
        <taxon>Actinomycetota</taxon>
        <taxon>Actinomycetes</taxon>
        <taxon>Micrococcales</taxon>
        <taxon>Brevibacteriaceae</taxon>
        <taxon>Spelaeicoccus</taxon>
    </lineage>
</organism>
<dbReference type="PANTHER" id="PTHR42110">
    <property type="entry name" value="L-ASPARAGINASE, PUTATIVE (AFU_ORTHOLOGUE AFUA_3G11890)-RELATED"/>
    <property type="match status" value="1"/>
</dbReference>
<name>A0A7Z0D1E7_9MICO</name>
<dbReference type="PANTHER" id="PTHR42110:SF1">
    <property type="entry name" value="L-ASPARAGINASE, PUTATIVE (AFU_ORTHOLOGUE AFUA_3G11890)-RELATED"/>
    <property type="match status" value="1"/>
</dbReference>
<comment type="caution">
    <text evidence="2">The sequence shown here is derived from an EMBL/GenBank/DDBJ whole genome shotgun (WGS) entry which is preliminary data.</text>
</comment>
<accession>A0A7Z0D1E7</accession>
<dbReference type="InterPro" id="IPR010349">
    <property type="entry name" value="Asparaginase_II"/>
</dbReference>
<dbReference type="EMBL" id="JACBZP010000001">
    <property type="protein sequence ID" value="NYI66132.1"/>
    <property type="molecule type" value="Genomic_DNA"/>
</dbReference>
<evidence type="ECO:0000256" key="1">
    <source>
        <dbReference type="SAM" id="MobiDB-lite"/>
    </source>
</evidence>